<feature type="transmembrane region" description="Helical" evidence="6">
    <location>
        <begin position="322"/>
        <end position="347"/>
    </location>
</feature>
<comment type="subcellular location">
    <subcellularLocation>
        <location evidence="1">Membrane</location>
        <topology evidence="1">Multi-pass membrane protein</topology>
    </subcellularLocation>
</comment>
<dbReference type="InterPro" id="IPR005829">
    <property type="entry name" value="Sugar_transporter_CS"/>
</dbReference>
<dbReference type="PANTHER" id="PTHR48022:SF2">
    <property type="entry name" value="PLASTIDIC GLUCOSE TRANSPORTER 4"/>
    <property type="match status" value="1"/>
</dbReference>
<keyword evidence="3 6" id="KW-0812">Transmembrane</keyword>
<evidence type="ECO:0000256" key="5">
    <source>
        <dbReference type="ARBA" id="ARBA00023136"/>
    </source>
</evidence>
<feature type="transmembrane region" description="Helical" evidence="6">
    <location>
        <begin position="106"/>
        <end position="125"/>
    </location>
</feature>
<evidence type="ECO:0000256" key="3">
    <source>
        <dbReference type="ARBA" id="ARBA00022692"/>
    </source>
</evidence>
<dbReference type="Pfam" id="PF00083">
    <property type="entry name" value="Sugar_tr"/>
    <property type="match status" value="1"/>
</dbReference>
<sequence length="499" mass="54081">MAHGAPHLIEHIGETVPSYGSVEPSERTQEQRESRALLVSARVVCSASSFSEGFIDGFLSVADLFIKSALNLTDFEYDSLDGIFFFFFCVGGLFAGYLADSRGRLFAMSASLLCFIFGMLLVSVATIYLEFFVGLALAGVGVGVGLAANTMYFTEIVPKDIRGQFVALEEVSILLGLSFGYAAGWFFYCLQYEWSWSEGWNFPCWRALGLVGIIAPVVVLILLNMGFILESPRYLLMVGREDEGKELLIRLVGREEASLALADWSNEEESSATWWQLVWDRTPSQRRALHLSLSILSIQSLVGNPVLMVYLASILIETLDSIQLTLIVCGCVSLCRTVAAASAASVVDSLGRRLVFCTSLCVVFLGWTLLAVAYAAGFDAYIKVALYVVISVAYDCGVGPIGFPYSGEILSTPFRSKGLSCGMAAKGLSAWILVEGFSYIVDDIGLSVGCAMIAVLSLFALIWSYGALPETAGVELEQISLLFDDAKISCVTEKKGGEI</sequence>
<organism evidence="8">
    <name type="scientific">Noctiluca scintillans</name>
    <name type="common">Sea sparkle</name>
    <name type="synonym">Red tide dinoflagellate</name>
    <dbReference type="NCBI Taxonomy" id="2966"/>
    <lineage>
        <taxon>Eukaryota</taxon>
        <taxon>Sar</taxon>
        <taxon>Alveolata</taxon>
        <taxon>Dinophyceae</taxon>
        <taxon>Noctilucales</taxon>
        <taxon>Noctilucaceae</taxon>
        <taxon>Noctiluca</taxon>
    </lineage>
</organism>
<evidence type="ECO:0000256" key="4">
    <source>
        <dbReference type="ARBA" id="ARBA00022989"/>
    </source>
</evidence>
<feature type="transmembrane region" description="Helical" evidence="6">
    <location>
        <begin position="208"/>
        <end position="229"/>
    </location>
</feature>
<feature type="domain" description="Major facilitator superfamily (MFS) profile" evidence="7">
    <location>
        <begin position="41"/>
        <end position="472"/>
    </location>
</feature>
<feature type="transmembrane region" description="Helical" evidence="6">
    <location>
        <begin position="446"/>
        <end position="468"/>
    </location>
</feature>
<dbReference type="AlphaFoldDB" id="A0A7S1F5Q4"/>
<comment type="similarity">
    <text evidence="2">Belongs to the major facilitator superfamily. Sugar transporter (TC 2.A.1.1) family.</text>
</comment>
<evidence type="ECO:0000256" key="1">
    <source>
        <dbReference type="ARBA" id="ARBA00004141"/>
    </source>
</evidence>
<dbReference type="SUPFAM" id="SSF103473">
    <property type="entry name" value="MFS general substrate transporter"/>
    <property type="match status" value="1"/>
</dbReference>
<feature type="transmembrane region" description="Helical" evidence="6">
    <location>
        <begin position="291"/>
        <end position="316"/>
    </location>
</feature>
<protein>
    <recommendedName>
        <fullName evidence="7">Major facilitator superfamily (MFS) profile domain-containing protein</fullName>
    </recommendedName>
</protein>
<dbReference type="InterPro" id="IPR020846">
    <property type="entry name" value="MFS_dom"/>
</dbReference>
<keyword evidence="5 6" id="KW-0472">Membrane</keyword>
<dbReference type="InterPro" id="IPR050360">
    <property type="entry name" value="MFS_Sugar_Transporters"/>
</dbReference>
<dbReference type="InterPro" id="IPR036259">
    <property type="entry name" value="MFS_trans_sf"/>
</dbReference>
<gene>
    <name evidence="8" type="ORF">NSCI0253_LOCUS20679</name>
</gene>
<feature type="transmembrane region" description="Helical" evidence="6">
    <location>
        <begin position="384"/>
        <end position="406"/>
    </location>
</feature>
<dbReference type="PROSITE" id="PS50850">
    <property type="entry name" value="MFS"/>
    <property type="match status" value="1"/>
</dbReference>
<feature type="transmembrane region" description="Helical" evidence="6">
    <location>
        <begin position="82"/>
        <end position="99"/>
    </location>
</feature>
<reference evidence="8" key="1">
    <citation type="submission" date="2021-01" db="EMBL/GenBank/DDBJ databases">
        <authorList>
            <person name="Corre E."/>
            <person name="Pelletier E."/>
            <person name="Niang G."/>
            <person name="Scheremetjew M."/>
            <person name="Finn R."/>
            <person name="Kale V."/>
            <person name="Holt S."/>
            <person name="Cochrane G."/>
            <person name="Meng A."/>
            <person name="Brown T."/>
            <person name="Cohen L."/>
        </authorList>
    </citation>
    <scope>NUCLEOTIDE SEQUENCE</scope>
</reference>
<feature type="transmembrane region" description="Helical" evidence="6">
    <location>
        <begin position="165"/>
        <end position="188"/>
    </location>
</feature>
<dbReference type="Gene3D" id="1.20.1250.20">
    <property type="entry name" value="MFS general substrate transporter like domains"/>
    <property type="match status" value="1"/>
</dbReference>
<dbReference type="PROSITE" id="PS00217">
    <property type="entry name" value="SUGAR_TRANSPORT_2"/>
    <property type="match status" value="1"/>
</dbReference>
<evidence type="ECO:0000313" key="8">
    <source>
        <dbReference type="EMBL" id="CAD8846329.1"/>
    </source>
</evidence>
<feature type="transmembrane region" description="Helical" evidence="6">
    <location>
        <begin position="131"/>
        <end position="153"/>
    </location>
</feature>
<dbReference type="InterPro" id="IPR005828">
    <property type="entry name" value="MFS_sugar_transport-like"/>
</dbReference>
<proteinExistence type="inferred from homology"/>
<evidence type="ECO:0000256" key="2">
    <source>
        <dbReference type="ARBA" id="ARBA00010992"/>
    </source>
</evidence>
<keyword evidence="4 6" id="KW-1133">Transmembrane helix</keyword>
<evidence type="ECO:0000259" key="7">
    <source>
        <dbReference type="PROSITE" id="PS50850"/>
    </source>
</evidence>
<accession>A0A7S1F5Q4</accession>
<dbReference type="EMBL" id="HBFQ01029365">
    <property type="protein sequence ID" value="CAD8846329.1"/>
    <property type="molecule type" value="Transcribed_RNA"/>
</dbReference>
<dbReference type="GO" id="GO:0005351">
    <property type="term" value="F:carbohydrate:proton symporter activity"/>
    <property type="evidence" value="ECO:0007669"/>
    <property type="project" value="TreeGrafter"/>
</dbReference>
<dbReference type="GO" id="GO:0016020">
    <property type="term" value="C:membrane"/>
    <property type="evidence" value="ECO:0007669"/>
    <property type="project" value="UniProtKB-SubCell"/>
</dbReference>
<evidence type="ECO:0000256" key="6">
    <source>
        <dbReference type="SAM" id="Phobius"/>
    </source>
</evidence>
<name>A0A7S1F5Q4_NOCSC</name>
<feature type="transmembrane region" description="Helical" evidence="6">
    <location>
        <begin position="354"/>
        <end position="378"/>
    </location>
</feature>
<dbReference type="PANTHER" id="PTHR48022">
    <property type="entry name" value="PLASTIDIC GLUCOSE TRANSPORTER 4"/>
    <property type="match status" value="1"/>
</dbReference>